<dbReference type="InterPro" id="IPR006652">
    <property type="entry name" value="Kelch_1"/>
</dbReference>
<dbReference type="AlphaFoldDB" id="A0AAU9IL50"/>
<dbReference type="InterPro" id="IPR051746">
    <property type="entry name" value="Kelch_domain_containing_8"/>
</dbReference>
<reference evidence="3" key="1">
    <citation type="submission" date="2021-09" db="EMBL/GenBank/DDBJ databases">
        <authorList>
            <consortium name="AG Swart"/>
            <person name="Singh M."/>
            <person name="Singh A."/>
            <person name="Seah K."/>
            <person name="Emmerich C."/>
        </authorList>
    </citation>
    <scope>NUCLEOTIDE SEQUENCE</scope>
    <source>
        <strain evidence="3">ATCC30299</strain>
    </source>
</reference>
<keyword evidence="2" id="KW-0677">Repeat</keyword>
<dbReference type="Pfam" id="PF01344">
    <property type="entry name" value="Kelch_1"/>
    <property type="match status" value="1"/>
</dbReference>
<dbReference type="SUPFAM" id="SSF117281">
    <property type="entry name" value="Kelch motif"/>
    <property type="match status" value="1"/>
</dbReference>
<dbReference type="Gene3D" id="2.120.10.80">
    <property type="entry name" value="Kelch-type beta propeller"/>
    <property type="match status" value="1"/>
</dbReference>
<proteinExistence type="predicted"/>
<dbReference type="PANTHER" id="PTHR46260:SF3">
    <property type="entry name" value="RING-TYPE DOMAIN-CONTAINING PROTEIN"/>
    <property type="match status" value="1"/>
</dbReference>
<dbReference type="InterPro" id="IPR015915">
    <property type="entry name" value="Kelch-typ_b-propeller"/>
</dbReference>
<evidence type="ECO:0008006" key="5">
    <source>
        <dbReference type="Google" id="ProtNLM"/>
    </source>
</evidence>
<dbReference type="Proteomes" id="UP001162131">
    <property type="component" value="Unassembled WGS sequence"/>
</dbReference>
<name>A0AAU9IL50_9CILI</name>
<keyword evidence="1" id="KW-0880">Kelch repeat</keyword>
<dbReference type="SMART" id="SM00612">
    <property type="entry name" value="Kelch"/>
    <property type="match status" value="1"/>
</dbReference>
<gene>
    <name evidence="3" type="ORF">BSTOLATCC_MIC9999</name>
</gene>
<evidence type="ECO:0000256" key="2">
    <source>
        <dbReference type="ARBA" id="ARBA00022737"/>
    </source>
</evidence>
<protein>
    <recommendedName>
        <fullName evidence="5">Kelch repeat-containing protein</fullName>
    </recommendedName>
</protein>
<keyword evidence="4" id="KW-1185">Reference proteome</keyword>
<evidence type="ECO:0000313" key="4">
    <source>
        <dbReference type="Proteomes" id="UP001162131"/>
    </source>
</evidence>
<dbReference type="PANTHER" id="PTHR46260">
    <property type="entry name" value="RING-TYPE DOMAIN-CONTAINING PROTEIN"/>
    <property type="match status" value="1"/>
</dbReference>
<sequence>MHSRIIERLENSDSGNTSTEDLLIINNLATSLDTTQMPIAIRVPHPRSFLDESSSEEVSERLIRTFNQDVIRIDETLESLLEKTFSEGSQSNSFLADITSQSWKMQTYSISIDDGNSSIVFNAYSFNDISQPKSPKINSPKHEGADTLREEVYFEQPFTLITLRNNELYLYHMINDREDHIELPTNIMTHSACVLPDGQIIATDDGSIPNSTFRYQNSAGWAYISELIYPRNGHSMIFHKGTVYVIGGLYNGKLRNEVERLNKNDSWEEIPSLHNPRQNPACVSMESKLYVTGGICEVPDFAFIEVLIGKTWKILDVKIEGNLHGHACFFTPEHKLVVLGGVKGDSPACHIAMITDEDGVVNEGFIECQDSFPLNSWSYIEEEGSIIAWGTQALWKFDILTTSLKIQQIFPLM</sequence>
<evidence type="ECO:0000313" key="3">
    <source>
        <dbReference type="EMBL" id="CAG9314203.1"/>
    </source>
</evidence>
<accession>A0AAU9IL50</accession>
<comment type="caution">
    <text evidence="3">The sequence shown here is derived from an EMBL/GenBank/DDBJ whole genome shotgun (WGS) entry which is preliminary data.</text>
</comment>
<evidence type="ECO:0000256" key="1">
    <source>
        <dbReference type="ARBA" id="ARBA00022441"/>
    </source>
</evidence>
<dbReference type="EMBL" id="CAJZBQ010000011">
    <property type="protein sequence ID" value="CAG9314203.1"/>
    <property type="molecule type" value="Genomic_DNA"/>
</dbReference>
<organism evidence="3 4">
    <name type="scientific">Blepharisma stoltei</name>
    <dbReference type="NCBI Taxonomy" id="1481888"/>
    <lineage>
        <taxon>Eukaryota</taxon>
        <taxon>Sar</taxon>
        <taxon>Alveolata</taxon>
        <taxon>Ciliophora</taxon>
        <taxon>Postciliodesmatophora</taxon>
        <taxon>Heterotrichea</taxon>
        <taxon>Heterotrichida</taxon>
        <taxon>Blepharismidae</taxon>
        <taxon>Blepharisma</taxon>
    </lineage>
</organism>